<organism evidence="9 10">
    <name type="scientific">Desulfofustis limnaeus</name>
    <dbReference type="NCBI Taxonomy" id="2740163"/>
    <lineage>
        <taxon>Bacteria</taxon>
        <taxon>Pseudomonadati</taxon>
        <taxon>Thermodesulfobacteriota</taxon>
        <taxon>Desulfobulbia</taxon>
        <taxon>Desulfobulbales</taxon>
        <taxon>Desulfocapsaceae</taxon>
        <taxon>Desulfofustis</taxon>
    </lineage>
</organism>
<dbReference type="SUPFAM" id="SSF56784">
    <property type="entry name" value="HAD-like"/>
    <property type="match status" value="1"/>
</dbReference>
<feature type="domain" description="Sucrose synthase first GT-B" evidence="7">
    <location>
        <begin position="19"/>
        <end position="213"/>
    </location>
</feature>
<dbReference type="Proteomes" id="UP000830055">
    <property type="component" value="Chromosome"/>
</dbReference>
<dbReference type="NCBIfam" id="TIGR02472">
    <property type="entry name" value="sucr_P_syn_N"/>
    <property type="match status" value="1"/>
</dbReference>
<dbReference type="InterPro" id="IPR001296">
    <property type="entry name" value="Glyco_trans_1"/>
</dbReference>
<dbReference type="InterPro" id="IPR000368">
    <property type="entry name" value="Sucrose_synth_GT-B1"/>
</dbReference>
<dbReference type="InterPro" id="IPR006379">
    <property type="entry name" value="HAD-SF_hydro_IIB"/>
</dbReference>
<keyword evidence="10" id="KW-1185">Reference proteome</keyword>
<dbReference type="InterPro" id="IPR006380">
    <property type="entry name" value="SPP-like_dom"/>
</dbReference>
<keyword evidence="3" id="KW-0328">Glycosyltransferase</keyword>
<dbReference type="Pfam" id="PF05116">
    <property type="entry name" value="S6PP"/>
    <property type="match status" value="1"/>
</dbReference>
<evidence type="ECO:0000256" key="5">
    <source>
        <dbReference type="ARBA" id="ARBA00047471"/>
    </source>
</evidence>
<feature type="domain" description="Sucrose phosphatase-like" evidence="8">
    <location>
        <begin position="500"/>
        <end position="735"/>
    </location>
</feature>
<evidence type="ECO:0000256" key="4">
    <source>
        <dbReference type="ARBA" id="ARBA00022679"/>
    </source>
</evidence>
<evidence type="ECO:0000256" key="1">
    <source>
        <dbReference type="ARBA" id="ARBA00006530"/>
    </source>
</evidence>
<dbReference type="SFLD" id="SFLDG01141">
    <property type="entry name" value="C2.B.1:_Sucrose_Phosphatase_Li"/>
    <property type="match status" value="1"/>
</dbReference>
<dbReference type="InterPro" id="IPR036412">
    <property type="entry name" value="HAD-like_sf"/>
</dbReference>
<keyword evidence="4" id="KW-0808">Transferase</keyword>
<dbReference type="PANTHER" id="PTHR46039:SF5">
    <property type="entry name" value="SUCROSE-PHOSPHATE SYNTHASE 3-RELATED"/>
    <property type="match status" value="1"/>
</dbReference>
<comment type="similarity">
    <text evidence="1">Belongs to the glycosyltransferase 1 family.</text>
</comment>
<dbReference type="SFLD" id="SFLDS00003">
    <property type="entry name" value="Haloacid_Dehalogenase"/>
    <property type="match status" value="1"/>
</dbReference>
<dbReference type="PANTHER" id="PTHR46039">
    <property type="entry name" value="SUCROSE-PHOSPHATE SYNTHASE 3-RELATED"/>
    <property type="match status" value="1"/>
</dbReference>
<evidence type="ECO:0000256" key="2">
    <source>
        <dbReference type="ARBA" id="ARBA00012536"/>
    </source>
</evidence>
<evidence type="ECO:0000313" key="9">
    <source>
        <dbReference type="EMBL" id="BDD87400.1"/>
    </source>
</evidence>
<evidence type="ECO:0000259" key="7">
    <source>
        <dbReference type="Pfam" id="PF00862"/>
    </source>
</evidence>
<dbReference type="NCBIfam" id="TIGR02471">
    <property type="entry name" value="sucr_syn_bact_C"/>
    <property type="match status" value="1"/>
</dbReference>
<dbReference type="NCBIfam" id="TIGR01484">
    <property type="entry name" value="HAD-SF-IIB"/>
    <property type="match status" value="1"/>
</dbReference>
<comment type="catalytic activity">
    <reaction evidence="5">
        <text>beta-D-fructose 6-phosphate + UDP-alpha-D-glucose = sucrose 6(F)-phosphate + UDP + H(+)</text>
        <dbReference type="Rhea" id="RHEA:22172"/>
        <dbReference type="ChEBI" id="CHEBI:15378"/>
        <dbReference type="ChEBI" id="CHEBI:57634"/>
        <dbReference type="ChEBI" id="CHEBI:57723"/>
        <dbReference type="ChEBI" id="CHEBI:58223"/>
        <dbReference type="ChEBI" id="CHEBI:58885"/>
        <dbReference type="EC" id="2.4.1.14"/>
    </reaction>
</comment>
<reference evidence="9 10" key="1">
    <citation type="submission" date="2022-01" db="EMBL/GenBank/DDBJ databases">
        <title>Desulfofustis limnae sp. nov., a novel mesophilic sulfate-reducing bacterium isolated from marsh soil.</title>
        <authorList>
            <person name="Watanabe M."/>
            <person name="Takahashi A."/>
            <person name="Kojima H."/>
            <person name="Fukui M."/>
        </authorList>
    </citation>
    <scope>NUCLEOTIDE SEQUENCE [LARGE SCALE GENOMIC DNA]</scope>
    <source>
        <strain evidence="9 10">PPLL</strain>
    </source>
</reference>
<dbReference type="SFLD" id="SFLDG01140">
    <property type="entry name" value="C2.B:_Phosphomannomutase_and_P"/>
    <property type="match status" value="1"/>
</dbReference>
<name>A0ABN6M5A8_9BACT</name>
<evidence type="ECO:0000259" key="6">
    <source>
        <dbReference type="Pfam" id="PF00534"/>
    </source>
</evidence>
<dbReference type="InterPro" id="IPR012822">
    <property type="entry name" value="SucroseP_synth_GlycoTrfase_dom"/>
</dbReference>
<dbReference type="InterPro" id="IPR023214">
    <property type="entry name" value="HAD_sf"/>
</dbReference>
<dbReference type="EMBL" id="AP025516">
    <property type="protein sequence ID" value="BDD87400.1"/>
    <property type="molecule type" value="Genomic_DNA"/>
</dbReference>
<dbReference type="Pfam" id="PF00862">
    <property type="entry name" value="GT-B_Sucrose_synth"/>
    <property type="match status" value="1"/>
</dbReference>
<sequence>MPATISIGDRTMHKDGLYIMHISIHGLVRSSSPELGRDADTGGQVKYVLELAKSLGDVEQVGRVDLLTRLIDDRRLSSDYAVPFEIISDKAQLVRLPCGGKKYVRKELLWPHLEEFVDNTITFITKQGRTPDLVHGHYADAGYVAMEIAAAFDVPFVFTGHSLGRNKRNKLIADGLKKAKMESQYKIGLRIDREERIIEAADMIVVSTQQEIEEQYGLYRNTPQAPPEVIAPGLDLEAFYPYYDIQFDPELFSDEVKQIRTTLLKELHRFWMVPEKPFILALCRPDHRKNIAGLINAYGNDKELRAVANLAIFAGIRSNIVEMEENEKAVLTDMLLHMDRYDLYGKLAIPKRHDFATEVPELYRLCAQSGGVFVNPALVEPFGLTLIEASACGVPIVATDDGGPRDIVANCSNGILVDATDSIQIATAIKTILLDKQQWTMFSNNGINGVRSHYSWRAHCERYLEAVKRLLPDQEPDAPGLAGEYGNGRPSFGRRLTNVRHLLITDIDNTLVGDDPAMNRLFALLEEKRDALAWGVATGRSLELTIEVMTEYNFPTPDIMICSVGTEIYYGPDFRMDKGWQQHISWQWQAEAIKKALAALDFLVSQEAEGQRSHKISYYLEEKDGRLQRVYDALEAVRLRCQVIYSHGQFLDILPLRASKGKAIEYLIQKYDFSPRHIMVAGDSGNDADMIQGRTRGLVVGNHSEELEHLRGTPNIYFSPEPYAAGIVDGLRHYGFV</sequence>
<evidence type="ECO:0000256" key="3">
    <source>
        <dbReference type="ARBA" id="ARBA00022676"/>
    </source>
</evidence>
<dbReference type="SUPFAM" id="SSF53756">
    <property type="entry name" value="UDP-Glycosyltransferase/glycogen phosphorylase"/>
    <property type="match status" value="1"/>
</dbReference>
<evidence type="ECO:0000313" key="10">
    <source>
        <dbReference type="Proteomes" id="UP000830055"/>
    </source>
</evidence>
<dbReference type="InterPro" id="IPR044161">
    <property type="entry name" value="SPS"/>
</dbReference>
<accession>A0ABN6M5A8</accession>
<gene>
    <name evidence="9" type="primary">sps</name>
    <name evidence="9" type="ORF">DPPLL_17650</name>
</gene>
<proteinExistence type="inferred from homology"/>
<dbReference type="Gene3D" id="3.40.50.2000">
    <property type="entry name" value="Glycogen Phosphorylase B"/>
    <property type="match status" value="2"/>
</dbReference>
<dbReference type="Pfam" id="PF00534">
    <property type="entry name" value="Glycos_transf_1"/>
    <property type="match status" value="1"/>
</dbReference>
<dbReference type="Gene3D" id="3.40.50.1000">
    <property type="entry name" value="HAD superfamily/HAD-like"/>
    <property type="match status" value="1"/>
</dbReference>
<dbReference type="InterPro" id="IPR012821">
    <property type="entry name" value="Sucrose_P_synth_Pase-like_dom"/>
</dbReference>
<dbReference type="EC" id="2.4.1.14" evidence="2"/>
<feature type="domain" description="Glycosyl transferase family 1" evidence="6">
    <location>
        <begin position="275"/>
        <end position="447"/>
    </location>
</feature>
<protein>
    <recommendedName>
        <fullName evidence="2">sucrose-phosphate synthase</fullName>
        <ecNumber evidence="2">2.4.1.14</ecNumber>
    </recommendedName>
</protein>
<evidence type="ECO:0000259" key="8">
    <source>
        <dbReference type="Pfam" id="PF05116"/>
    </source>
</evidence>
<dbReference type="Gene3D" id="3.90.1070.10">
    <property type="match status" value="1"/>
</dbReference>